<organism evidence="1 2">
    <name type="scientific">Hydrocarboniphaga effusa AP103</name>
    <dbReference type="NCBI Taxonomy" id="1172194"/>
    <lineage>
        <taxon>Bacteria</taxon>
        <taxon>Pseudomonadati</taxon>
        <taxon>Pseudomonadota</taxon>
        <taxon>Gammaproteobacteria</taxon>
        <taxon>Nevskiales</taxon>
        <taxon>Nevskiaceae</taxon>
        <taxon>Hydrocarboniphaga</taxon>
    </lineage>
</organism>
<comment type="caution">
    <text evidence="1">The sequence shown here is derived from an EMBL/GenBank/DDBJ whole genome shotgun (WGS) entry which is preliminary data.</text>
</comment>
<accession>I8TD32</accession>
<evidence type="ECO:0000313" key="1">
    <source>
        <dbReference type="EMBL" id="EIT71890.1"/>
    </source>
</evidence>
<sequence>MILSLVFGGEIRAAVWTRIVNPWSATPYRDIGEPVWTPCSAFIDFFGSREPRALLAGFDMGLMKVRYEIGRDSRFKSAKELATRRGVRNCLGMLYGLPLVYASTPGTLWSAEENRALHILLDGFPSRFLRHRTALAVNNYIRGASVDEEEPIESFILTDTENPTTD</sequence>
<dbReference type="AlphaFoldDB" id="I8TD32"/>
<reference evidence="1 2" key="1">
    <citation type="journal article" date="2012" name="J. Bacteriol.">
        <title>Genome Sequence of n-Alkane-Degrading Hydrocarboniphaga effusa Strain AP103T (ATCC BAA-332T).</title>
        <authorList>
            <person name="Chang H.K."/>
            <person name="Zylstra G.J."/>
            <person name="Chae J.C."/>
        </authorList>
    </citation>
    <scope>NUCLEOTIDE SEQUENCE [LARGE SCALE GENOMIC DNA]</scope>
    <source>
        <strain evidence="1 2">AP103</strain>
    </source>
</reference>
<proteinExistence type="predicted"/>
<gene>
    <name evidence="1" type="ORF">WQQ_20270</name>
</gene>
<dbReference type="EMBL" id="AKGD01000001">
    <property type="protein sequence ID" value="EIT71890.1"/>
    <property type="molecule type" value="Genomic_DNA"/>
</dbReference>
<protein>
    <submittedName>
        <fullName evidence="1">Uncharacterized protein</fullName>
    </submittedName>
</protein>
<name>I8TD32_9GAMM</name>
<keyword evidence="2" id="KW-1185">Reference proteome</keyword>
<evidence type="ECO:0000313" key="2">
    <source>
        <dbReference type="Proteomes" id="UP000003704"/>
    </source>
</evidence>
<dbReference type="Proteomes" id="UP000003704">
    <property type="component" value="Unassembled WGS sequence"/>
</dbReference>